<dbReference type="AlphaFoldDB" id="A0A0B6ZYV4"/>
<dbReference type="InterPro" id="IPR013083">
    <property type="entry name" value="Znf_RING/FYVE/PHD"/>
</dbReference>
<dbReference type="InterPro" id="IPR052443">
    <property type="entry name" value="E3_ubiq-ligase_RNF220-like"/>
</dbReference>
<evidence type="ECO:0000256" key="1">
    <source>
        <dbReference type="ARBA" id="ARBA00022771"/>
    </source>
</evidence>
<dbReference type="InterPro" id="IPR001841">
    <property type="entry name" value="Znf_RING"/>
</dbReference>
<keyword evidence="1 3" id="KW-0863">Zinc-finger</keyword>
<evidence type="ECO:0000256" key="5">
    <source>
        <dbReference type="SAM" id="MobiDB-lite"/>
    </source>
</evidence>
<keyword evidence="1 3" id="KW-0479">Metal-binding</keyword>
<dbReference type="Gene3D" id="3.30.40.10">
    <property type="entry name" value="Zinc/RING finger domain, C3HC4 (zinc finger)"/>
    <property type="match status" value="1"/>
</dbReference>
<feature type="compositionally biased region" description="Basic and acidic residues" evidence="5">
    <location>
        <begin position="303"/>
        <end position="318"/>
    </location>
</feature>
<dbReference type="PANTHER" id="PTHR13459">
    <property type="entry name" value="E3 UBIQUITIN-PROTEIN LIGASE RNF220 ISOFORM X1"/>
    <property type="match status" value="1"/>
</dbReference>
<dbReference type="Pfam" id="PF15926">
    <property type="entry name" value="RNF220"/>
    <property type="match status" value="1"/>
</dbReference>
<dbReference type="GO" id="GO:0016567">
    <property type="term" value="P:protein ubiquitination"/>
    <property type="evidence" value="ECO:0007669"/>
    <property type="project" value="TreeGrafter"/>
</dbReference>
<accession>A0A0B6ZYV4</accession>
<dbReference type="PANTHER" id="PTHR13459:SF1">
    <property type="entry name" value="E3 UBIQUITIN-PROTEIN LIGASE RNF220 ISOFORM X1"/>
    <property type="match status" value="1"/>
</dbReference>
<feature type="compositionally biased region" description="Basic and acidic residues" evidence="5">
    <location>
        <begin position="222"/>
        <end position="234"/>
    </location>
</feature>
<reference evidence="7" key="1">
    <citation type="submission" date="2014-12" db="EMBL/GenBank/DDBJ databases">
        <title>Insight into the proteome of Arion vulgaris.</title>
        <authorList>
            <person name="Aradska J."/>
            <person name="Bulat T."/>
            <person name="Smidak R."/>
            <person name="Sarate P."/>
            <person name="Gangsoo J."/>
            <person name="Sialana F."/>
            <person name="Bilban M."/>
            <person name="Lubec G."/>
        </authorList>
    </citation>
    <scope>NUCLEOTIDE SEQUENCE</scope>
    <source>
        <tissue evidence="7">Skin</tissue>
    </source>
</reference>
<dbReference type="InterPro" id="IPR040178">
    <property type="entry name" value="RNF220_RING"/>
</dbReference>
<evidence type="ECO:0000313" key="7">
    <source>
        <dbReference type="EMBL" id="CEK73854.1"/>
    </source>
</evidence>
<dbReference type="SUPFAM" id="SSF57850">
    <property type="entry name" value="RING/U-box"/>
    <property type="match status" value="1"/>
</dbReference>
<dbReference type="Pfam" id="PF13923">
    <property type="entry name" value="zf-C3HC4_2"/>
    <property type="match status" value="1"/>
</dbReference>
<dbReference type="EMBL" id="HACG01026989">
    <property type="protein sequence ID" value="CEK73854.1"/>
    <property type="molecule type" value="Transcribed_RNA"/>
</dbReference>
<evidence type="ECO:0000256" key="2">
    <source>
        <dbReference type="ARBA" id="ARBA00022833"/>
    </source>
</evidence>
<evidence type="ECO:0000259" key="6">
    <source>
        <dbReference type="PROSITE" id="PS50089"/>
    </source>
</evidence>
<feature type="compositionally biased region" description="Low complexity" evidence="5">
    <location>
        <begin position="155"/>
        <end position="168"/>
    </location>
</feature>
<feature type="compositionally biased region" description="Polar residues" evidence="5">
    <location>
        <begin position="478"/>
        <end position="487"/>
    </location>
</feature>
<proteinExistence type="predicted"/>
<organism evidence="7">
    <name type="scientific">Arion vulgaris</name>
    <dbReference type="NCBI Taxonomy" id="1028688"/>
    <lineage>
        <taxon>Eukaryota</taxon>
        <taxon>Metazoa</taxon>
        <taxon>Spiralia</taxon>
        <taxon>Lophotrochozoa</taxon>
        <taxon>Mollusca</taxon>
        <taxon>Gastropoda</taxon>
        <taxon>Heterobranchia</taxon>
        <taxon>Euthyneura</taxon>
        <taxon>Panpulmonata</taxon>
        <taxon>Eupulmonata</taxon>
        <taxon>Stylommatophora</taxon>
        <taxon>Helicina</taxon>
        <taxon>Arionoidea</taxon>
        <taxon>Arionidae</taxon>
        <taxon>Arion</taxon>
    </lineage>
</organism>
<name>A0A0B6ZYV4_9EUPU</name>
<dbReference type="InterPro" id="IPR031824">
    <property type="entry name" value="RNF220_mid"/>
</dbReference>
<sequence length="594" mass="64769">MMSAELQRSLTMFRFNFWPKPFFAPAPGSGGMDNSPFMPNPLTSPALMVLASTAEGHEAPRLPAPPHTFPGQSMDKDLPPPPPFSTSGFTMFHPGDPFSSPLYSPLSFVRPGIDRRLAMMNPSVRPGAFRPLGPSGSEDGSYHSAFSPAKKLKPGETSATASSSSSGSEGQGTHPGDTAFRDDRDDQDERDISPRVKEERPSSISSAGYDTVSEPLSDSGDAYDRGTPESEGRSLRKQRKRASHDGHAPCCPVCGLTLRAGELESHLMLEIDKLDKINRNGRKSRDCTPQGRKSLPSPSGSKKGKDSPPPEVASRSRYDNFLRIRCNRQSRLSARSRNRKKKPGEDGLKETLCPICNDRVMGVAEDLNAHVEMCLKQKADVEEEPVDVEGGYEEYEWAGQTRIRATSMLEGGFAGSGFQTVNSKKSSDEDGELNVDGDDAEEYGKPQFCEQDILPLDSNGSNPGGEGPSSRAALPPDSSYSSRTDTVNADGGGCSKASAAYEGFALSNRDQGRDEQSASALLSALRLKLRDLEAERTEKQKCLICMEPYRTPLTSIQCWHVHCETCWMRTLGAKKLCPQCNMITSPVDLRRVYL</sequence>
<protein>
    <recommendedName>
        <fullName evidence="6">RING-type domain-containing protein</fullName>
    </recommendedName>
</protein>
<keyword evidence="2" id="KW-0862">Zinc</keyword>
<feature type="compositionally biased region" description="Acidic residues" evidence="5">
    <location>
        <begin position="429"/>
        <end position="441"/>
    </location>
</feature>
<feature type="region of interest" description="Disordered" evidence="5">
    <location>
        <begin position="280"/>
        <end position="318"/>
    </location>
</feature>
<dbReference type="PROSITE" id="PS50089">
    <property type="entry name" value="ZF_RING_2"/>
    <property type="match status" value="1"/>
</dbReference>
<feature type="domain" description="RING-type" evidence="6">
    <location>
        <begin position="542"/>
        <end position="581"/>
    </location>
</feature>
<dbReference type="CDD" id="cd16563">
    <property type="entry name" value="RING-HC_RNF220"/>
    <property type="match status" value="1"/>
</dbReference>
<evidence type="ECO:0000256" key="3">
    <source>
        <dbReference type="PROSITE-ProRule" id="PRU00175"/>
    </source>
</evidence>
<dbReference type="GO" id="GO:0061630">
    <property type="term" value="F:ubiquitin protein ligase activity"/>
    <property type="evidence" value="ECO:0007669"/>
    <property type="project" value="TreeGrafter"/>
</dbReference>
<feature type="region of interest" description="Disordered" evidence="5">
    <location>
        <begin position="417"/>
        <end position="488"/>
    </location>
</feature>
<feature type="region of interest" description="Disordered" evidence="5">
    <location>
        <begin position="124"/>
        <end position="250"/>
    </location>
</feature>
<evidence type="ECO:0000256" key="4">
    <source>
        <dbReference type="SAM" id="Coils"/>
    </source>
</evidence>
<dbReference type="GO" id="GO:0008270">
    <property type="term" value="F:zinc ion binding"/>
    <property type="evidence" value="ECO:0007669"/>
    <property type="project" value="UniProtKB-KW"/>
</dbReference>
<gene>
    <name evidence="7" type="primary">ORF88581</name>
</gene>
<feature type="coiled-coil region" evidence="4">
    <location>
        <begin position="515"/>
        <end position="542"/>
    </location>
</feature>
<keyword evidence="4" id="KW-0175">Coiled coil</keyword>
<feature type="compositionally biased region" description="Basic and acidic residues" evidence="5">
    <location>
        <begin position="190"/>
        <end position="201"/>
    </location>
</feature>